<feature type="repeat" description="WD" evidence="3">
    <location>
        <begin position="1152"/>
        <end position="1193"/>
    </location>
</feature>
<dbReference type="InterPro" id="IPR018391">
    <property type="entry name" value="PQQ_b-propeller_rpt"/>
</dbReference>
<feature type="repeat" description="WD" evidence="3">
    <location>
        <begin position="858"/>
        <end position="899"/>
    </location>
</feature>
<dbReference type="PANTHER" id="PTHR22847:SF637">
    <property type="entry name" value="WD REPEAT DOMAIN 5B"/>
    <property type="match status" value="1"/>
</dbReference>
<dbReference type="SMART" id="SM00320">
    <property type="entry name" value="WD40"/>
    <property type="match status" value="11"/>
</dbReference>
<evidence type="ECO:0000256" key="1">
    <source>
        <dbReference type="ARBA" id="ARBA00022574"/>
    </source>
</evidence>
<proteinExistence type="predicted"/>
<dbReference type="CDD" id="cd21037">
    <property type="entry name" value="MLKL_NTD"/>
    <property type="match status" value="1"/>
</dbReference>
<dbReference type="PROSITE" id="PS00678">
    <property type="entry name" value="WD_REPEATS_1"/>
    <property type="match status" value="8"/>
</dbReference>
<keyword evidence="7" id="KW-1185">Reference proteome</keyword>
<dbReference type="SUPFAM" id="SSF52540">
    <property type="entry name" value="P-loop containing nucleoside triphosphate hydrolases"/>
    <property type="match status" value="1"/>
</dbReference>
<keyword evidence="2" id="KW-0677">Repeat</keyword>
<feature type="domain" description="Nephrocystin 3-like N-terminal" evidence="5">
    <location>
        <begin position="292"/>
        <end position="453"/>
    </location>
</feature>
<dbReference type="PROSITE" id="PS50082">
    <property type="entry name" value="WD_REPEATS_2"/>
    <property type="match status" value="11"/>
</dbReference>
<dbReference type="InterPro" id="IPR015943">
    <property type="entry name" value="WD40/YVTN_repeat-like_dom_sf"/>
</dbReference>
<feature type="repeat" description="WD" evidence="3">
    <location>
        <begin position="900"/>
        <end position="941"/>
    </location>
</feature>
<evidence type="ECO:0000256" key="3">
    <source>
        <dbReference type="PROSITE-ProRule" id="PRU00221"/>
    </source>
</evidence>
<sequence>MSPNAASISMPAQARNTAESPVATPAAPVTSHSPQMFPFVPPLTSPGDISNTSAMINTSAAPQALPEGNTQTAKPRQDNHYLAVAGLSAPPVVVVPETRSQQIKAVGSATYEGLKIVLHGLNDCSDSFLPLKAATGALLKVIDIVETVSGNKKDLEDLKAKLESITMIVKGYQKHNGLHAIEHRISNFCYAITLQLNAVQELADHSLLSRTAQGKKDADTIMKAVQNISTLCDVFQMDTQLNTEGMVKDILEGMMSGSIEKLNHEMTSYKTRHSSYGNPTGCMEGTRVKILEDLNDWTSDVNHKKVYWMVGMAGTGKSTISHTLCEILDRKNLLGASFFASRASEKTNNAHLIVPVIAYGLARDSPSMISEVLKAIKNDPALVEPTYNNLKKQFQMLLYDPICKSRTKGVGPCKIIIIDAVDECTDLNLIYSLIQLILKSASDIPLKVLISSRDETLIRNAFNSKPEHLDAFYLHEVEKDIVKHDIKQYLEASLADIRKRYDGPPGWPLQDVVSKLVDLSDRLFIYAATAVRFVDDEDYEDQLSIVVGSDSEYTGNPPLVDIDDLYRQILEQACKKKTSTKMRQTVAAVIFLRIPLSLRGIGSLLGVDVSKTLSSLKSLIYIPTDTKAVVAPFHASFPDFITNPARCSPEFCPKFPALDASEHHGMLAHKCLEHMNALLKYNICDISKDLTVSYRERTNSPENVNKISEALQYSCLYWASHLAEVEMSGEKFIDTLLDSLAKFLHEHLLHWVECLSILGKVETGIKSLSSAVTILTEWKKIKRANSQIHNLQLLTNDACQFLKMNFEAVQKHWIEIYHSGLVWVPEKSLIQELYATEISRVPKVVVGLSKFWDQTEHVMQNGSDIYSVAFSQDGSQVVSGSADQIVRIWNVTTGKAEAELMGHTDSVRSVAFSQNGSQVASASDDKTVIIWNVATGKIEAELKGHTNSVRSVAFSQDGSQVVSGSGDQTVRIWNVKTGKVEAELKGHTDWVRSVAFSQDGSQVVSGSHDKTVIIWNVKTGRVEAELKGHTGFVVSVAFSQDASQVVSGSHDRTVRIWNVRTGRIEAELKDHTSLVISVAFSQDGSQVVSGSEDHTVIIWNAITAKVEAELKGHTSLVLSIAFSQDVSQVVSGSEDQTVRIWNVAADKVETELKGHTSLVRSVAFSQDGSQVVSGSHDKTVIIWDATAGKIEAKLTGHESSVTSVAFSQDGSQVVSGSDDQTARIWSVKTGKVEAELRGHTNSVRSVAFSQDGSQIVSGSHDNTAMIWNVKTGKVEAELKGHTDWVRSVTFSQDGSQVVSGSHDKTVIIWNVKTGKVEAELKGHTGVVISVAFS</sequence>
<dbReference type="Pfam" id="PF00400">
    <property type="entry name" value="WD40"/>
    <property type="match status" value="11"/>
</dbReference>
<dbReference type="PROSITE" id="PS50294">
    <property type="entry name" value="WD_REPEATS_REGION"/>
    <property type="match status" value="11"/>
</dbReference>
<feature type="repeat" description="WD" evidence="3">
    <location>
        <begin position="1236"/>
        <end position="1277"/>
    </location>
</feature>
<dbReference type="Pfam" id="PF24883">
    <property type="entry name" value="NPHP3_N"/>
    <property type="match status" value="1"/>
</dbReference>
<dbReference type="InterPro" id="IPR056884">
    <property type="entry name" value="NPHP3-like_N"/>
</dbReference>
<dbReference type="InterPro" id="IPR036322">
    <property type="entry name" value="WD40_repeat_dom_sf"/>
</dbReference>
<dbReference type="Gene3D" id="3.40.50.300">
    <property type="entry name" value="P-loop containing nucleotide triphosphate hydrolases"/>
    <property type="match status" value="1"/>
</dbReference>
<dbReference type="InterPro" id="IPR020472">
    <property type="entry name" value="WD40_PAC1"/>
</dbReference>
<reference evidence="6" key="1">
    <citation type="submission" date="2021-02" db="EMBL/GenBank/DDBJ databases">
        <authorList>
            <person name="Nieuwenhuis M."/>
            <person name="Van De Peppel L.J.J."/>
        </authorList>
    </citation>
    <scope>NUCLEOTIDE SEQUENCE</scope>
    <source>
        <strain evidence="6">D49</strain>
    </source>
</reference>
<dbReference type="PRINTS" id="PR00320">
    <property type="entry name" value="GPROTEINBRPT"/>
</dbReference>
<keyword evidence="1 3" id="KW-0853">WD repeat</keyword>
<protein>
    <recommendedName>
        <fullName evidence="5">Nephrocystin 3-like N-terminal domain-containing protein</fullName>
    </recommendedName>
</protein>
<comment type="caution">
    <text evidence="6">The sequence shown here is derived from an EMBL/GenBank/DDBJ whole genome shotgun (WGS) entry which is preliminary data.</text>
</comment>
<gene>
    <name evidence="6" type="ORF">H0H81_005079</name>
</gene>
<feature type="repeat" description="WD" evidence="3">
    <location>
        <begin position="1194"/>
        <end position="1235"/>
    </location>
</feature>
<feature type="repeat" description="WD" evidence="3">
    <location>
        <begin position="984"/>
        <end position="1025"/>
    </location>
</feature>
<dbReference type="InterPro" id="IPR027417">
    <property type="entry name" value="P-loop_NTPase"/>
</dbReference>
<dbReference type="EMBL" id="JABCKI010005842">
    <property type="protein sequence ID" value="KAG5637284.1"/>
    <property type="molecule type" value="Genomic_DNA"/>
</dbReference>
<feature type="repeat" description="WD" evidence="3">
    <location>
        <begin position="1110"/>
        <end position="1151"/>
    </location>
</feature>
<feature type="repeat" description="WD" evidence="3">
    <location>
        <begin position="942"/>
        <end position="983"/>
    </location>
</feature>
<dbReference type="InterPro" id="IPR001680">
    <property type="entry name" value="WD40_rpt"/>
</dbReference>
<evidence type="ECO:0000259" key="5">
    <source>
        <dbReference type="Pfam" id="PF24883"/>
    </source>
</evidence>
<dbReference type="GO" id="GO:1990234">
    <property type="term" value="C:transferase complex"/>
    <property type="evidence" value="ECO:0007669"/>
    <property type="project" value="UniProtKB-ARBA"/>
</dbReference>
<dbReference type="SMART" id="SM00564">
    <property type="entry name" value="PQQ"/>
    <property type="match status" value="6"/>
</dbReference>
<feature type="repeat" description="WD" evidence="3">
    <location>
        <begin position="1278"/>
        <end position="1319"/>
    </location>
</feature>
<dbReference type="InterPro" id="IPR059179">
    <property type="entry name" value="MLKL-like_MCAfunc"/>
</dbReference>
<dbReference type="SUPFAM" id="SSF50978">
    <property type="entry name" value="WD40 repeat-like"/>
    <property type="match status" value="2"/>
</dbReference>
<evidence type="ECO:0000256" key="4">
    <source>
        <dbReference type="SAM" id="MobiDB-lite"/>
    </source>
</evidence>
<evidence type="ECO:0000313" key="6">
    <source>
        <dbReference type="EMBL" id="KAG5637284.1"/>
    </source>
</evidence>
<reference evidence="6" key="2">
    <citation type="submission" date="2021-10" db="EMBL/GenBank/DDBJ databases">
        <title>Phylogenomics reveals ancestral predisposition of the termite-cultivated fungus Termitomyces towards a domesticated lifestyle.</title>
        <authorList>
            <person name="Auxier B."/>
            <person name="Grum-Grzhimaylo A."/>
            <person name="Cardenas M.E."/>
            <person name="Lodge J.D."/>
            <person name="Laessoe T."/>
            <person name="Pedersen O."/>
            <person name="Smith M.E."/>
            <person name="Kuyper T.W."/>
            <person name="Franco-Molano E.A."/>
            <person name="Baroni T.J."/>
            <person name="Aanen D.K."/>
        </authorList>
    </citation>
    <scope>NUCLEOTIDE SEQUENCE</scope>
    <source>
        <strain evidence="6">D49</strain>
    </source>
</reference>
<dbReference type="CDD" id="cd00200">
    <property type="entry name" value="WD40"/>
    <property type="match status" value="1"/>
</dbReference>
<dbReference type="OrthoDB" id="3027122at2759"/>
<dbReference type="InterPro" id="IPR019775">
    <property type="entry name" value="WD40_repeat_CS"/>
</dbReference>
<organism evidence="6 7">
    <name type="scientific">Sphagnurus paluster</name>
    <dbReference type="NCBI Taxonomy" id="117069"/>
    <lineage>
        <taxon>Eukaryota</taxon>
        <taxon>Fungi</taxon>
        <taxon>Dikarya</taxon>
        <taxon>Basidiomycota</taxon>
        <taxon>Agaricomycotina</taxon>
        <taxon>Agaricomycetes</taxon>
        <taxon>Agaricomycetidae</taxon>
        <taxon>Agaricales</taxon>
        <taxon>Tricholomatineae</taxon>
        <taxon>Lyophyllaceae</taxon>
        <taxon>Sphagnurus</taxon>
    </lineage>
</organism>
<accession>A0A9P7FS39</accession>
<name>A0A9P7FS39_9AGAR</name>
<dbReference type="Proteomes" id="UP000717328">
    <property type="component" value="Unassembled WGS sequence"/>
</dbReference>
<dbReference type="Gene3D" id="2.130.10.10">
    <property type="entry name" value="YVTN repeat-like/Quinoprotein amine dehydrogenase"/>
    <property type="match status" value="5"/>
</dbReference>
<evidence type="ECO:0000313" key="7">
    <source>
        <dbReference type="Proteomes" id="UP000717328"/>
    </source>
</evidence>
<evidence type="ECO:0000256" key="2">
    <source>
        <dbReference type="ARBA" id="ARBA00022737"/>
    </source>
</evidence>
<feature type="repeat" description="WD" evidence="3">
    <location>
        <begin position="1068"/>
        <end position="1109"/>
    </location>
</feature>
<feature type="repeat" description="WD" evidence="3">
    <location>
        <begin position="1026"/>
        <end position="1067"/>
    </location>
</feature>
<dbReference type="PANTHER" id="PTHR22847">
    <property type="entry name" value="WD40 REPEAT PROTEIN"/>
    <property type="match status" value="1"/>
</dbReference>
<feature type="region of interest" description="Disordered" evidence="4">
    <location>
        <begin position="1"/>
        <end position="35"/>
    </location>
</feature>